<dbReference type="Gene3D" id="3.40.630.30">
    <property type="match status" value="1"/>
</dbReference>
<dbReference type="InterPro" id="IPR050832">
    <property type="entry name" value="Bact_Acetyltransf"/>
</dbReference>
<keyword evidence="2" id="KW-0012">Acyltransferase</keyword>
<sequence length="141" mass="15873">MNLTIKKYSLEDASDLRRIFLESRREAFFWADPEHFDLADFDLATRHEEILVAIATGSPVGFIAWWPPENFIHSLFVDPAFMGKGIGKLLLNACLLELGRPATLKCLQANSNAIGFYKAMGWEITGAGESDEGDYFKLTLR</sequence>
<dbReference type="AlphaFoldDB" id="A0A1T5H2R9"/>
<dbReference type="SUPFAM" id="SSF55729">
    <property type="entry name" value="Acyl-CoA N-acyltransferases (Nat)"/>
    <property type="match status" value="1"/>
</dbReference>
<keyword evidence="4" id="KW-0689">Ribosomal protein</keyword>
<dbReference type="EMBL" id="FUZA01000008">
    <property type="protein sequence ID" value="SKC14901.1"/>
    <property type="molecule type" value="Genomic_DNA"/>
</dbReference>
<dbReference type="PROSITE" id="PS51186">
    <property type="entry name" value="GNAT"/>
    <property type="match status" value="1"/>
</dbReference>
<protein>
    <submittedName>
        <fullName evidence="4">Ribosomal protein S18 acetylase RimI</fullName>
    </submittedName>
</protein>
<evidence type="ECO:0000256" key="1">
    <source>
        <dbReference type="ARBA" id="ARBA00022679"/>
    </source>
</evidence>
<evidence type="ECO:0000259" key="3">
    <source>
        <dbReference type="PROSITE" id="PS51186"/>
    </source>
</evidence>
<dbReference type="OrthoDB" id="9788755at2"/>
<dbReference type="PANTHER" id="PTHR43877:SF2">
    <property type="entry name" value="AMINOALKYLPHOSPHONATE N-ACETYLTRANSFERASE-RELATED"/>
    <property type="match status" value="1"/>
</dbReference>
<dbReference type="Proteomes" id="UP000190897">
    <property type="component" value="Unassembled WGS sequence"/>
</dbReference>
<dbReference type="GO" id="GO:0005840">
    <property type="term" value="C:ribosome"/>
    <property type="evidence" value="ECO:0007669"/>
    <property type="project" value="UniProtKB-KW"/>
</dbReference>
<dbReference type="GO" id="GO:0016747">
    <property type="term" value="F:acyltransferase activity, transferring groups other than amino-acyl groups"/>
    <property type="evidence" value="ECO:0007669"/>
    <property type="project" value="InterPro"/>
</dbReference>
<dbReference type="CDD" id="cd04301">
    <property type="entry name" value="NAT_SF"/>
    <property type="match status" value="1"/>
</dbReference>
<dbReference type="RefSeq" id="WP_082217219.1">
    <property type="nucleotide sequence ID" value="NZ_FUZA01000008.1"/>
</dbReference>
<reference evidence="5" key="1">
    <citation type="submission" date="2017-02" db="EMBL/GenBank/DDBJ databases">
        <authorList>
            <person name="Varghese N."/>
            <person name="Submissions S."/>
        </authorList>
    </citation>
    <scope>NUCLEOTIDE SEQUENCE [LARGE SCALE GENOMIC DNA]</scope>
    <source>
        <strain evidence="5">DSM 22270</strain>
    </source>
</reference>
<keyword evidence="1" id="KW-0808">Transferase</keyword>
<dbReference type="PANTHER" id="PTHR43877">
    <property type="entry name" value="AMINOALKYLPHOSPHONATE N-ACETYLTRANSFERASE-RELATED-RELATED"/>
    <property type="match status" value="1"/>
</dbReference>
<dbReference type="STRING" id="651661.SAMN05660293_04755"/>
<accession>A0A1T5H2R9</accession>
<keyword evidence="5" id="KW-1185">Reference proteome</keyword>
<feature type="domain" description="N-acetyltransferase" evidence="3">
    <location>
        <begin position="3"/>
        <end position="141"/>
    </location>
</feature>
<dbReference type="InterPro" id="IPR016181">
    <property type="entry name" value="Acyl_CoA_acyltransferase"/>
</dbReference>
<dbReference type="Pfam" id="PF00583">
    <property type="entry name" value="Acetyltransf_1"/>
    <property type="match status" value="1"/>
</dbReference>
<dbReference type="InterPro" id="IPR000182">
    <property type="entry name" value="GNAT_dom"/>
</dbReference>
<proteinExistence type="predicted"/>
<evidence type="ECO:0000313" key="5">
    <source>
        <dbReference type="Proteomes" id="UP000190897"/>
    </source>
</evidence>
<organism evidence="4 5">
    <name type="scientific">Dyadobacter psychrophilus</name>
    <dbReference type="NCBI Taxonomy" id="651661"/>
    <lineage>
        <taxon>Bacteria</taxon>
        <taxon>Pseudomonadati</taxon>
        <taxon>Bacteroidota</taxon>
        <taxon>Cytophagia</taxon>
        <taxon>Cytophagales</taxon>
        <taxon>Spirosomataceae</taxon>
        <taxon>Dyadobacter</taxon>
    </lineage>
</organism>
<evidence type="ECO:0000256" key="2">
    <source>
        <dbReference type="ARBA" id="ARBA00023315"/>
    </source>
</evidence>
<keyword evidence="4" id="KW-0687">Ribonucleoprotein</keyword>
<evidence type="ECO:0000313" key="4">
    <source>
        <dbReference type="EMBL" id="SKC14901.1"/>
    </source>
</evidence>
<name>A0A1T5H2R9_9BACT</name>
<gene>
    <name evidence="4" type="ORF">SAMN05660293_04755</name>
</gene>